<dbReference type="HAMAP" id="MF_00048">
    <property type="entry name" value="UPF0102"/>
    <property type="match status" value="1"/>
</dbReference>
<evidence type="ECO:0000313" key="4">
    <source>
        <dbReference type="Proteomes" id="UP000588586"/>
    </source>
</evidence>
<dbReference type="Pfam" id="PF02021">
    <property type="entry name" value="UPF0102"/>
    <property type="match status" value="1"/>
</dbReference>
<dbReference type="InterPro" id="IPR011335">
    <property type="entry name" value="Restrct_endonuc-II-like"/>
</dbReference>
<sequence>MANSDAGHEDPRRVLGSWGERLAARYLQDRGFELVDRNWRCRHGEIDIVARDGDCLVFCEVKTRRSQRFGSPVEAVHWEKAARLRRLVAAWLQAHDVHAPQVRIDVIGIVLVAGSPARLRHLESVVA</sequence>
<reference evidence="3 4" key="1">
    <citation type="submission" date="2020-04" db="EMBL/GenBank/DDBJ databases">
        <title>Knoellia sp. isolate from air conditioner.</title>
        <authorList>
            <person name="Chea S."/>
            <person name="Kim D.-U."/>
        </authorList>
    </citation>
    <scope>NUCLEOTIDE SEQUENCE [LARGE SCALE GENOMIC DNA]</scope>
    <source>
        <strain evidence="3 4">DB2414S</strain>
    </source>
</reference>
<dbReference type="PANTHER" id="PTHR34039:SF1">
    <property type="entry name" value="UPF0102 PROTEIN YRAN"/>
    <property type="match status" value="1"/>
</dbReference>
<evidence type="ECO:0000313" key="3">
    <source>
        <dbReference type="EMBL" id="NNM45570.1"/>
    </source>
</evidence>
<gene>
    <name evidence="3" type="ORF">HJG52_06060</name>
</gene>
<evidence type="ECO:0000256" key="1">
    <source>
        <dbReference type="ARBA" id="ARBA00006738"/>
    </source>
</evidence>
<evidence type="ECO:0000256" key="2">
    <source>
        <dbReference type="HAMAP-Rule" id="MF_00048"/>
    </source>
</evidence>
<dbReference type="GO" id="GO:0003676">
    <property type="term" value="F:nucleic acid binding"/>
    <property type="evidence" value="ECO:0007669"/>
    <property type="project" value="InterPro"/>
</dbReference>
<dbReference type="InterPro" id="IPR003509">
    <property type="entry name" value="UPF0102_YraN-like"/>
</dbReference>
<keyword evidence="4" id="KW-1185">Reference proteome</keyword>
<dbReference type="PANTHER" id="PTHR34039">
    <property type="entry name" value="UPF0102 PROTEIN YRAN"/>
    <property type="match status" value="1"/>
</dbReference>
<dbReference type="NCBIfam" id="NF009150">
    <property type="entry name" value="PRK12497.1-3"/>
    <property type="match status" value="1"/>
</dbReference>
<dbReference type="SUPFAM" id="SSF52980">
    <property type="entry name" value="Restriction endonuclease-like"/>
    <property type="match status" value="1"/>
</dbReference>
<accession>A0A849H6V7</accession>
<dbReference type="InterPro" id="IPR011856">
    <property type="entry name" value="tRNA_endonuc-like_dom_sf"/>
</dbReference>
<dbReference type="AlphaFoldDB" id="A0A849H6V7"/>
<dbReference type="CDD" id="cd20736">
    <property type="entry name" value="PoNe_Nuclease"/>
    <property type="match status" value="1"/>
</dbReference>
<dbReference type="Proteomes" id="UP000588586">
    <property type="component" value="Unassembled WGS sequence"/>
</dbReference>
<comment type="caution">
    <text evidence="3">The sequence shown here is derived from an EMBL/GenBank/DDBJ whole genome shotgun (WGS) entry which is preliminary data.</text>
</comment>
<comment type="similarity">
    <text evidence="1 2">Belongs to the UPF0102 family.</text>
</comment>
<protein>
    <recommendedName>
        <fullName evidence="2">UPF0102 protein HJG52_06060</fullName>
    </recommendedName>
</protein>
<dbReference type="NCBIfam" id="NF009154">
    <property type="entry name" value="PRK12497.3-3"/>
    <property type="match status" value="1"/>
</dbReference>
<organism evidence="3 4">
    <name type="scientific">Knoellia koreensis</name>
    <dbReference type="NCBI Taxonomy" id="2730921"/>
    <lineage>
        <taxon>Bacteria</taxon>
        <taxon>Bacillati</taxon>
        <taxon>Actinomycetota</taxon>
        <taxon>Actinomycetes</taxon>
        <taxon>Micrococcales</taxon>
        <taxon>Intrasporangiaceae</taxon>
        <taxon>Knoellia</taxon>
    </lineage>
</organism>
<dbReference type="EMBL" id="JABEPQ010000001">
    <property type="protein sequence ID" value="NNM45570.1"/>
    <property type="molecule type" value="Genomic_DNA"/>
</dbReference>
<dbReference type="RefSeq" id="WP_171242572.1">
    <property type="nucleotide sequence ID" value="NZ_JABEPQ010000001.1"/>
</dbReference>
<name>A0A849H6V7_9MICO</name>
<proteinExistence type="inferred from homology"/>
<dbReference type="Gene3D" id="3.40.1350.10">
    <property type="match status" value="1"/>
</dbReference>